<evidence type="ECO:0000259" key="6">
    <source>
        <dbReference type="PROSITE" id="PS50111"/>
    </source>
</evidence>
<dbReference type="GO" id="GO:0007165">
    <property type="term" value="P:signal transduction"/>
    <property type="evidence" value="ECO:0007669"/>
    <property type="project" value="UniProtKB-KW"/>
</dbReference>
<dbReference type="InterPro" id="IPR004089">
    <property type="entry name" value="MCPsignal_dom"/>
</dbReference>
<sequence length="452" mass="48366">MKIGTQLIAGAVTIGTAISLNLGVVFLTTSTKDAKVINNSGVVRGATQRSIKLELSQTPNDELIGKLDKLIDSLINGNEELGLSRATNLAYITAMEEAKVQWNKSKELIQQIRRNPTETNRQALLAESEKLFELTNLAVNAAEEYSTEKVQQLRTIQIFVTVFNFIIVVAIIGGARRISRTLSEFTNNIALSTTDIASKVERQEQVANEQSSSVSKTTSTVDTLGETSRRSAIQAEESAKNASTALTLAESGAETVEQTRVGMESLKERVREIAEQIINLSEQTEQIAGVSELVGDLASQTNMLALNAAVEAARAGEYGKGFGVVAGEIRKLADQSRKSADKINNLVIDVQAAMNSAVMVTDEGKKTAESSIELALDTAESFIGVKDAINNVFANTSEISNTAKQQAVGIQEILAAVNALNLGAMDTAADMGDVKNSTIELKKSADELKAIV</sequence>
<evidence type="ECO:0000256" key="4">
    <source>
        <dbReference type="SAM" id="MobiDB-lite"/>
    </source>
</evidence>
<dbReference type="Gene3D" id="1.10.287.950">
    <property type="entry name" value="Methyl-accepting chemotaxis protein"/>
    <property type="match status" value="1"/>
</dbReference>
<keyword evidence="5" id="KW-0472">Membrane</keyword>
<evidence type="ECO:0000256" key="1">
    <source>
        <dbReference type="ARBA" id="ARBA00023224"/>
    </source>
</evidence>
<evidence type="ECO:0000256" key="2">
    <source>
        <dbReference type="PROSITE-ProRule" id="PRU00284"/>
    </source>
</evidence>
<dbReference type="SUPFAM" id="SSF58104">
    <property type="entry name" value="Methyl-accepting chemotaxis protein (MCP) signaling domain"/>
    <property type="match status" value="1"/>
</dbReference>
<proteinExistence type="predicted"/>
<dbReference type="EMBL" id="JADWDC010000010">
    <property type="protein sequence ID" value="MCC0176592.1"/>
    <property type="molecule type" value="Genomic_DNA"/>
</dbReference>
<keyword evidence="5" id="KW-1133">Transmembrane helix</keyword>
<evidence type="ECO:0000313" key="8">
    <source>
        <dbReference type="Proteomes" id="UP000729733"/>
    </source>
</evidence>
<keyword evidence="5" id="KW-0812">Transmembrane</keyword>
<feature type="transmembrane region" description="Helical" evidence="5">
    <location>
        <begin position="156"/>
        <end position="175"/>
    </location>
</feature>
<feature type="coiled-coil region" evidence="3">
    <location>
        <begin position="256"/>
        <end position="283"/>
    </location>
</feature>
<keyword evidence="8" id="KW-1185">Reference proteome</keyword>
<dbReference type="Pfam" id="PF00015">
    <property type="entry name" value="MCPsignal"/>
    <property type="match status" value="1"/>
</dbReference>
<dbReference type="RefSeq" id="WP_229639629.1">
    <property type="nucleotide sequence ID" value="NZ_JADWDC010000010.1"/>
</dbReference>
<accession>A0A964FF35</accession>
<name>A0A964FF35_9CYAN</name>
<dbReference type="PANTHER" id="PTHR32089">
    <property type="entry name" value="METHYL-ACCEPTING CHEMOTAXIS PROTEIN MCPB"/>
    <property type="match status" value="1"/>
</dbReference>
<keyword evidence="3" id="KW-0175">Coiled coil</keyword>
<dbReference type="AlphaFoldDB" id="A0A964FF35"/>
<reference evidence="7" key="1">
    <citation type="journal article" date="2021" name="Antonie Van Leeuwenhoek">
        <title>Draft genome and description of Waterburya agarophytonicola gen. nov. sp. nov. (Pleurocapsales, Cyanobacteria): a seaweed symbiont.</title>
        <authorList>
            <person name="Bonthond G."/>
            <person name="Shalygin S."/>
            <person name="Bayer T."/>
            <person name="Weinberger F."/>
        </authorList>
    </citation>
    <scope>NUCLEOTIDE SEQUENCE</scope>
    <source>
        <strain evidence="7">KI4</strain>
    </source>
</reference>
<protein>
    <submittedName>
        <fullName evidence="7">Chemotaxis protein</fullName>
    </submittedName>
</protein>
<evidence type="ECO:0000256" key="3">
    <source>
        <dbReference type="SAM" id="Coils"/>
    </source>
</evidence>
<evidence type="ECO:0000313" key="7">
    <source>
        <dbReference type="EMBL" id="MCC0176592.1"/>
    </source>
</evidence>
<dbReference type="GO" id="GO:0016020">
    <property type="term" value="C:membrane"/>
    <property type="evidence" value="ECO:0007669"/>
    <property type="project" value="UniProtKB-SubCell"/>
</dbReference>
<feature type="transmembrane region" description="Helical" evidence="5">
    <location>
        <begin position="7"/>
        <end position="27"/>
    </location>
</feature>
<gene>
    <name evidence="7" type="ORF">I4641_06320</name>
</gene>
<dbReference type="SMART" id="SM00283">
    <property type="entry name" value="MA"/>
    <property type="match status" value="1"/>
</dbReference>
<comment type="caution">
    <text evidence="7">The sequence shown here is derived from an EMBL/GenBank/DDBJ whole genome shotgun (WGS) entry which is preliminary data.</text>
</comment>
<dbReference type="PROSITE" id="PS50111">
    <property type="entry name" value="CHEMOTAXIS_TRANSDUC_2"/>
    <property type="match status" value="1"/>
</dbReference>
<organism evidence="7 8">
    <name type="scientific">Waterburya agarophytonicola KI4</name>
    <dbReference type="NCBI Taxonomy" id="2874699"/>
    <lineage>
        <taxon>Bacteria</taxon>
        <taxon>Bacillati</taxon>
        <taxon>Cyanobacteriota</taxon>
        <taxon>Cyanophyceae</taxon>
        <taxon>Pleurocapsales</taxon>
        <taxon>Hyellaceae</taxon>
        <taxon>Waterburya</taxon>
        <taxon>Waterburya agarophytonicola</taxon>
    </lineage>
</organism>
<feature type="region of interest" description="Disordered" evidence="4">
    <location>
        <begin position="206"/>
        <end position="227"/>
    </location>
</feature>
<keyword evidence="1 2" id="KW-0807">Transducer</keyword>
<evidence type="ECO:0000256" key="5">
    <source>
        <dbReference type="SAM" id="Phobius"/>
    </source>
</evidence>
<feature type="domain" description="Methyl-accepting transducer" evidence="6">
    <location>
        <begin position="185"/>
        <end position="421"/>
    </location>
</feature>
<dbReference type="PANTHER" id="PTHR32089:SF112">
    <property type="entry name" value="LYSOZYME-LIKE PROTEIN-RELATED"/>
    <property type="match status" value="1"/>
</dbReference>
<feature type="compositionally biased region" description="Low complexity" evidence="4">
    <location>
        <begin position="211"/>
        <end position="223"/>
    </location>
</feature>
<dbReference type="Proteomes" id="UP000729733">
    <property type="component" value="Unassembled WGS sequence"/>
</dbReference>